<dbReference type="SUPFAM" id="SSF51905">
    <property type="entry name" value="FAD/NAD(P)-binding domain"/>
    <property type="match status" value="2"/>
</dbReference>
<feature type="compositionally biased region" description="Basic and acidic residues" evidence="2">
    <location>
        <begin position="400"/>
        <end position="420"/>
    </location>
</feature>
<feature type="compositionally biased region" description="Acidic residues" evidence="2">
    <location>
        <begin position="216"/>
        <end position="227"/>
    </location>
</feature>
<evidence type="ECO:0000313" key="4">
    <source>
        <dbReference type="Proteomes" id="UP000095751"/>
    </source>
</evidence>
<dbReference type="GO" id="GO:0007264">
    <property type="term" value="P:small GTPase-mediated signal transduction"/>
    <property type="evidence" value="ECO:0007669"/>
    <property type="project" value="InterPro"/>
</dbReference>
<dbReference type="Gene3D" id="1.10.405.10">
    <property type="entry name" value="Guanine Nucleotide Dissociation Inhibitor, domain 1"/>
    <property type="match status" value="1"/>
</dbReference>
<dbReference type="Gene3D" id="3.50.50.60">
    <property type="entry name" value="FAD/NAD(P)-binding domain"/>
    <property type="match status" value="1"/>
</dbReference>
<feature type="region of interest" description="Disordered" evidence="2">
    <location>
        <begin position="379"/>
        <end position="432"/>
    </location>
</feature>
<reference evidence="3 4" key="1">
    <citation type="submission" date="2016-09" db="EMBL/GenBank/DDBJ databases">
        <title>Extensive genetic diversity and differential bi-allelic expression allows diatom success in the polar Southern Ocean.</title>
        <authorList>
            <consortium name="DOE Joint Genome Institute"/>
            <person name="Mock T."/>
            <person name="Otillar R.P."/>
            <person name="Strauss J."/>
            <person name="Dupont C."/>
            <person name="Frickenhaus S."/>
            <person name="Maumus F."/>
            <person name="Mcmullan M."/>
            <person name="Sanges R."/>
            <person name="Schmutz J."/>
            <person name="Toseland A."/>
            <person name="Valas R."/>
            <person name="Veluchamy A."/>
            <person name="Ward B.J."/>
            <person name="Allen A."/>
            <person name="Barry K."/>
            <person name="Falciatore A."/>
            <person name="Ferrante M."/>
            <person name="Fortunato A.E."/>
            <person name="Gloeckner G."/>
            <person name="Gruber A."/>
            <person name="Hipkin R."/>
            <person name="Janech M."/>
            <person name="Kroth P."/>
            <person name="Leese F."/>
            <person name="Lindquist E."/>
            <person name="Lyon B.R."/>
            <person name="Martin J."/>
            <person name="Mayer C."/>
            <person name="Parker M."/>
            <person name="Quesneville H."/>
            <person name="Raymond J."/>
            <person name="Uhlig C."/>
            <person name="Valentin K.U."/>
            <person name="Worden A.Z."/>
            <person name="Armbrust E.V."/>
            <person name="Bowler C."/>
            <person name="Green B."/>
            <person name="Moulton V."/>
            <person name="Van Oosterhout C."/>
            <person name="Grigoriev I."/>
        </authorList>
    </citation>
    <scope>NUCLEOTIDE SEQUENCE [LARGE SCALE GENOMIC DNA]</scope>
    <source>
        <strain evidence="3 4">CCMP1102</strain>
    </source>
</reference>
<comment type="similarity">
    <text evidence="1">Belongs to the Rab GDI family.</text>
</comment>
<keyword evidence="4" id="KW-1185">Reference proteome</keyword>
<dbReference type="AlphaFoldDB" id="A0A1E7F394"/>
<dbReference type="PANTHER" id="PTHR11787">
    <property type="entry name" value="RAB GDP-DISSOCIATION INHIBITOR"/>
    <property type="match status" value="1"/>
</dbReference>
<dbReference type="PANTHER" id="PTHR11787:SF4">
    <property type="entry name" value="CHM, RAB ESCORT PROTEIN 1"/>
    <property type="match status" value="1"/>
</dbReference>
<accession>A0A1E7F394</accession>
<evidence type="ECO:0000313" key="3">
    <source>
        <dbReference type="EMBL" id="OEU12323.1"/>
    </source>
</evidence>
<dbReference type="GO" id="GO:0016192">
    <property type="term" value="P:vesicle-mediated transport"/>
    <property type="evidence" value="ECO:0007669"/>
    <property type="project" value="TreeGrafter"/>
</dbReference>
<feature type="compositionally biased region" description="Basic and acidic residues" evidence="2">
    <location>
        <begin position="206"/>
        <end position="215"/>
    </location>
</feature>
<dbReference type="InParanoid" id="A0A1E7F394"/>
<sequence>MVAKDNGVLTNDEHDVVVVAEDEVDVEQEDQNAPKLDEEGLLEEYDIVICGTGLVQSIVASALARAGKSILHCDGNDYYGEMDAVWTMSMIQEFLDKEEEEKKIKNTNNNDSTRIMMTRTSNVSLIPDGGKSSSFQWHYPYCSSSKSENDSFYLGIRVGSEVKTPHGNGVVRSIRRHSDSSTLEIELNKWKLTNDQSPIIYVRIPEFPRKNNTNDKEEDDDDDDDDDGDIDAVLLEDILLRTKDIRSIQSIERENILKQGRRSLAFDATPSFVLANGLAVQSMLASGVADYLEFKPVDGLYWLEQRNNCHKKRNNSNSNNKEVETNDETAFELSRVPCSKNDIFSTKLLAPMEKRRFMKFIQLSMDYATKIAAEEELRNNEENDNDNNNNNNDDDDDDDDHRQDKELDGNEVKSLNERHLNQGRSLARPQNKMVDTGELKLLQEAIQNESMTFDDFLMQKYKLSDKLRNIIRYALALETNASDSSNSLSQGMKTLQKHLQALGRYGTTAFLVPMYGSGELSQAFCRSAAVFGATYLLRRRPLAIKGFQQQRICKTPKTIKCSHVVLPVNTMGSKYFEEGGRLSPIRRIVRRISVLSGKVIPSDSGEQRHVIFIPPDDTIGNIHAIHGVLLDNSVSVAPRGCTLFHLTTTVTDWVSENDEIKTEAGRNHDDPSAILERAQASVLKSKLTTASSQKSPIELYHVSFSHECPQLDETEMIHHPDGIHFCKHTGQELTADVAFEQAQKIFSSICPGAKFMGLSIAIDEVIRDRAEEKGYDDDEKNMLESAVGMIEDNTISTAI</sequence>
<feature type="region of interest" description="Disordered" evidence="2">
    <location>
        <begin position="204"/>
        <end position="227"/>
    </location>
</feature>
<dbReference type="InterPro" id="IPR018203">
    <property type="entry name" value="GDP_dissociation_inhibitor"/>
</dbReference>
<evidence type="ECO:0000256" key="2">
    <source>
        <dbReference type="SAM" id="MobiDB-lite"/>
    </source>
</evidence>
<dbReference type="GO" id="GO:0005634">
    <property type="term" value="C:nucleus"/>
    <property type="evidence" value="ECO:0007669"/>
    <property type="project" value="TreeGrafter"/>
</dbReference>
<dbReference type="KEGG" id="fcy:FRACYDRAFT_191409"/>
<evidence type="ECO:0000256" key="1">
    <source>
        <dbReference type="ARBA" id="ARBA00005593"/>
    </source>
</evidence>
<gene>
    <name evidence="3" type="ORF">FRACYDRAFT_191409</name>
</gene>
<dbReference type="Proteomes" id="UP000095751">
    <property type="component" value="Unassembled WGS sequence"/>
</dbReference>
<dbReference type="InterPro" id="IPR036188">
    <property type="entry name" value="FAD/NAD-bd_sf"/>
</dbReference>
<dbReference type="OrthoDB" id="9446342at2759"/>
<dbReference type="Gene3D" id="3.30.519.10">
    <property type="entry name" value="Guanine Nucleotide Dissociation Inhibitor, domain 2"/>
    <property type="match status" value="2"/>
</dbReference>
<proteinExistence type="inferred from homology"/>
<dbReference type="EMBL" id="KV784365">
    <property type="protein sequence ID" value="OEU12323.1"/>
    <property type="molecule type" value="Genomic_DNA"/>
</dbReference>
<protein>
    <submittedName>
        <fullName evidence="3">FAD/NAD(P)-binding domain-containing protein</fullName>
    </submittedName>
</protein>
<dbReference type="PRINTS" id="PR00891">
    <property type="entry name" value="RABGDIREP"/>
</dbReference>
<dbReference type="GO" id="GO:0005829">
    <property type="term" value="C:cytosol"/>
    <property type="evidence" value="ECO:0007669"/>
    <property type="project" value="TreeGrafter"/>
</dbReference>
<dbReference type="Pfam" id="PF00996">
    <property type="entry name" value="GDI"/>
    <property type="match status" value="3"/>
</dbReference>
<dbReference type="GO" id="GO:0005092">
    <property type="term" value="F:GDP-dissociation inhibitor activity"/>
    <property type="evidence" value="ECO:0007669"/>
    <property type="project" value="InterPro"/>
</dbReference>
<dbReference type="GO" id="GO:0005968">
    <property type="term" value="C:Rab-protein geranylgeranyltransferase complex"/>
    <property type="evidence" value="ECO:0007669"/>
    <property type="project" value="TreeGrafter"/>
</dbReference>
<organism evidence="3 4">
    <name type="scientific">Fragilariopsis cylindrus CCMP1102</name>
    <dbReference type="NCBI Taxonomy" id="635003"/>
    <lineage>
        <taxon>Eukaryota</taxon>
        <taxon>Sar</taxon>
        <taxon>Stramenopiles</taxon>
        <taxon>Ochrophyta</taxon>
        <taxon>Bacillariophyta</taxon>
        <taxon>Bacillariophyceae</taxon>
        <taxon>Bacillariophycidae</taxon>
        <taxon>Bacillariales</taxon>
        <taxon>Bacillariaceae</taxon>
        <taxon>Fragilariopsis</taxon>
    </lineage>
</organism>
<name>A0A1E7F394_9STRA</name>